<keyword evidence="11" id="KW-1185">Reference proteome</keyword>
<dbReference type="Pfam" id="PF00072">
    <property type="entry name" value="Response_reg"/>
    <property type="match status" value="1"/>
</dbReference>
<dbReference type="OrthoDB" id="5343479at2"/>
<dbReference type="FunFam" id="3.40.50.2300:FF:000001">
    <property type="entry name" value="DNA-binding response regulator PhoB"/>
    <property type="match status" value="1"/>
</dbReference>
<dbReference type="Gene3D" id="6.10.250.690">
    <property type="match status" value="1"/>
</dbReference>
<organism evidence="10 11">
    <name type="scientific">Jiulongibacter sediminis</name>
    <dbReference type="NCBI Taxonomy" id="1605367"/>
    <lineage>
        <taxon>Bacteria</taxon>
        <taxon>Pseudomonadati</taxon>
        <taxon>Bacteroidota</taxon>
        <taxon>Cytophagia</taxon>
        <taxon>Cytophagales</taxon>
        <taxon>Leadbetterellaceae</taxon>
        <taxon>Jiulongibacter</taxon>
    </lineage>
</organism>
<keyword evidence="3" id="KW-0805">Transcription regulation</keyword>
<feature type="modified residue" description="4-aspartylphosphate" evidence="6">
    <location>
        <position position="52"/>
    </location>
</feature>
<dbReference type="FunFam" id="1.10.10.10:FF:000005">
    <property type="entry name" value="Two-component system response regulator"/>
    <property type="match status" value="1"/>
</dbReference>
<dbReference type="SMART" id="SM00862">
    <property type="entry name" value="Trans_reg_C"/>
    <property type="match status" value="1"/>
</dbReference>
<feature type="domain" description="Response regulatory" evidence="8">
    <location>
        <begin position="3"/>
        <end position="118"/>
    </location>
</feature>
<sequence>MHTILLIEDEKGVADFIKTGLEEEGYRVEHTINGLIGIEHLKKNTVDVVLLDILLPEMNGLEVCKKIREEGFKELPVLMLTALGSPENVVLGLDSGADDYLAKPFKLIELKARIRTLLRRSDYKGNNNVETENTYTFADLELNDDSKTLTRRGKEISLTSTEYRLILMFIKNPRKVLSRTELLDEVWGINFDMGTNVVDVYVNYLRKKLDKHGSEKLIHTVIGMGYVLKQE</sequence>
<evidence type="ECO:0000259" key="9">
    <source>
        <dbReference type="PROSITE" id="PS51755"/>
    </source>
</evidence>
<dbReference type="Pfam" id="PF00486">
    <property type="entry name" value="Trans_reg_C"/>
    <property type="match status" value="1"/>
</dbReference>
<dbReference type="CDD" id="cd00383">
    <property type="entry name" value="trans_reg_C"/>
    <property type="match status" value="1"/>
</dbReference>
<dbReference type="InterPro" id="IPR011006">
    <property type="entry name" value="CheY-like_superfamily"/>
</dbReference>
<dbReference type="PROSITE" id="PS51755">
    <property type="entry name" value="OMPR_PHOB"/>
    <property type="match status" value="1"/>
</dbReference>
<dbReference type="EMBL" id="LGTQ01000005">
    <property type="protein sequence ID" value="KPM49795.1"/>
    <property type="molecule type" value="Genomic_DNA"/>
</dbReference>
<gene>
    <name evidence="10" type="ORF">AFM12_04265</name>
</gene>
<dbReference type="CDD" id="cd17574">
    <property type="entry name" value="REC_OmpR"/>
    <property type="match status" value="1"/>
</dbReference>
<dbReference type="GO" id="GO:0000156">
    <property type="term" value="F:phosphorelay response regulator activity"/>
    <property type="evidence" value="ECO:0007669"/>
    <property type="project" value="TreeGrafter"/>
</dbReference>
<dbReference type="GO" id="GO:0032993">
    <property type="term" value="C:protein-DNA complex"/>
    <property type="evidence" value="ECO:0007669"/>
    <property type="project" value="TreeGrafter"/>
</dbReference>
<dbReference type="RefSeq" id="WP_055144229.1">
    <property type="nucleotide sequence ID" value="NZ_JXSZ01000005.1"/>
</dbReference>
<keyword evidence="1 6" id="KW-0597">Phosphoprotein</keyword>
<dbReference type="SMART" id="SM00448">
    <property type="entry name" value="REC"/>
    <property type="match status" value="1"/>
</dbReference>
<keyword evidence="4 7" id="KW-0238">DNA-binding</keyword>
<dbReference type="Gene3D" id="3.40.50.2300">
    <property type="match status" value="1"/>
</dbReference>
<dbReference type="Proteomes" id="UP000050454">
    <property type="component" value="Unassembled WGS sequence"/>
</dbReference>
<dbReference type="GO" id="GO:0006355">
    <property type="term" value="P:regulation of DNA-templated transcription"/>
    <property type="evidence" value="ECO:0007669"/>
    <property type="project" value="InterPro"/>
</dbReference>
<dbReference type="InterPro" id="IPR001867">
    <property type="entry name" value="OmpR/PhoB-type_DNA-bd"/>
</dbReference>
<dbReference type="InterPro" id="IPR036388">
    <property type="entry name" value="WH-like_DNA-bd_sf"/>
</dbReference>
<comment type="caution">
    <text evidence="10">The sequence shown here is derived from an EMBL/GenBank/DDBJ whole genome shotgun (WGS) entry which is preliminary data.</text>
</comment>
<proteinExistence type="predicted"/>
<evidence type="ECO:0000256" key="4">
    <source>
        <dbReference type="ARBA" id="ARBA00023125"/>
    </source>
</evidence>
<dbReference type="AlphaFoldDB" id="A0A0P7C501"/>
<dbReference type="InterPro" id="IPR001789">
    <property type="entry name" value="Sig_transdc_resp-reg_receiver"/>
</dbReference>
<evidence type="ECO:0000256" key="3">
    <source>
        <dbReference type="ARBA" id="ARBA00023015"/>
    </source>
</evidence>
<evidence type="ECO:0000256" key="7">
    <source>
        <dbReference type="PROSITE-ProRule" id="PRU01091"/>
    </source>
</evidence>
<evidence type="ECO:0000256" key="5">
    <source>
        <dbReference type="ARBA" id="ARBA00023163"/>
    </source>
</evidence>
<dbReference type="GO" id="GO:0000976">
    <property type="term" value="F:transcription cis-regulatory region binding"/>
    <property type="evidence" value="ECO:0007669"/>
    <property type="project" value="TreeGrafter"/>
</dbReference>
<dbReference type="GO" id="GO:0005829">
    <property type="term" value="C:cytosol"/>
    <property type="evidence" value="ECO:0007669"/>
    <property type="project" value="TreeGrafter"/>
</dbReference>
<dbReference type="PANTHER" id="PTHR48111">
    <property type="entry name" value="REGULATOR OF RPOS"/>
    <property type="match status" value="1"/>
</dbReference>
<keyword evidence="5" id="KW-0804">Transcription</keyword>
<keyword evidence="2" id="KW-0902">Two-component regulatory system</keyword>
<feature type="domain" description="OmpR/PhoB-type" evidence="9">
    <location>
        <begin position="132"/>
        <end position="230"/>
    </location>
</feature>
<dbReference type="STRING" id="1605367.AFM12_04265"/>
<dbReference type="SUPFAM" id="SSF52172">
    <property type="entry name" value="CheY-like"/>
    <property type="match status" value="1"/>
</dbReference>
<dbReference type="Gene3D" id="1.10.10.10">
    <property type="entry name" value="Winged helix-like DNA-binding domain superfamily/Winged helix DNA-binding domain"/>
    <property type="match status" value="1"/>
</dbReference>
<dbReference type="InterPro" id="IPR039420">
    <property type="entry name" value="WalR-like"/>
</dbReference>
<evidence type="ECO:0000256" key="6">
    <source>
        <dbReference type="PROSITE-ProRule" id="PRU00169"/>
    </source>
</evidence>
<feature type="DNA-binding region" description="OmpR/PhoB-type" evidence="7">
    <location>
        <begin position="132"/>
        <end position="230"/>
    </location>
</feature>
<dbReference type="PANTHER" id="PTHR48111:SF22">
    <property type="entry name" value="REGULATOR OF RPOS"/>
    <property type="match status" value="1"/>
</dbReference>
<name>A0A0P7C501_9BACT</name>
<evidence type="ECO:0000256" key="1">
    <source>
        <dbReference type="ARBA" id="ARBA00022553"/>
    </source>
</evidence>
<dbReference type="PROSITE" id="PS50110">
    <property type="entry name" value="RESPONSE_REGULATORY"/>
    <property type="match status" value="1"/>
</dbReference>
<protein>
    <submittedName>
        <fullName evidence="10">Transcriptional regulator</fullName>
    </submittedName>
</protein>
<evidence type="ECO:0000256" key="2">
    <source>
        <dbReference type="ARBA" id="ARBA00023012"/>
    </source>
</evidence>
<evidence type="ECO:0000313" key="10">
    <source>
        <dbReference type="EMBL" id="KPM49795.1"/>
    </source>
</evidence>
<evidence type="ECO:0000313" key="11">
    <source>
        <dbReference type="Proteomes" id="UP000050454"/>
    </source>
</evidence>
<reference evidence="10 11" key="1">
    <citation type="submission" date="2015-07" db="EMBL/GenBank/DDBJ databases">
        <title>The draft genome sequence of Leadbetterella sp. JN14-9.</title>
        <authorList>
            <person name="Liu Y."/>
            <person name="Du J."/>
            <person name="Shao Z."/>
        </authorList>
    </citation>
    <scope>NUCLEOTIDE SEQUENCE [LARGE SCALE GENOMIC DNA]</scope>
    <source>
        <strain evidence="10 11">JN14-9</strain>
    </source>
</reference>
<dbReference type="PATRIC" id="fig|1605367.3.peg.2202"/>
<accession>A0A0P7C501</accession>
<evidence type="ECO:0000259" key="8">
    <source>
        <dbReference type="PROSITE" id="PS50110"/>
    </source>
</evidence>